<evidence type="ECO:0000313" key="5">
    <source>
        <dbReference type="Proteomes" id="UP000472263"/>
    </source>
</evidence>
<dbReference type="GO" id="GO:0004888">
    <property type="term" value="F:transmembrane signaling receptor activity"/>
    <property type="evidence" value="ECO:0007669"/>
    <property type="project" value="TreeGrafter"/>
</dbReference>
<reference evidence="4" key="3">
    <citation type="submission" date="2025-09" db="UniProtKB">
        <authorList>
            <consortium name="Ensembl"/>
        </authorList>
    </citation>
    <scope>IDENTIFICATION</scope>
</reference>
<dbReference type="Pfam" id="PF13895">
    <property type="entry name" value="Ig_2"/>
    <property type="match status" value="1"/>
</dbReference>
<dbReference type="Proteomes" id="UP000472263">
    <property type="component" value="Chromosome 18"/>
</dbReference>
<dbReference type="Gene3D" id="2.60.40.10">
    <property type="entry name" value="Immunoglobulins"/>
    <property type="match status" value="1"/>
</dbReference>
<dbReference type="SMART" id="SM00409">
    <property type="entry name" value="IG"/>
    <property type="match status" value="1"/>
</dbReference>
<sequence>LPPTAAPPPSTCDPTEATGGQVILDIPARPVMEGSDVTLFCKTKDGYRQPADFYRNNTFITAAPETGFTISPVQQSDEGFYRCDVGYVGRSAESWLSVRGQDPHFHFLFISHDSYYITDVF</sequence>
<dbReference type="InParanoid" id="A0A667ZDC3"/>
<keyword evidence="2" id="KW-1015">Disulfide bond</keyword>
<keyword evidence="1" id="KW-0732">Signal</keyword>
<protein>
    <recommendedName>
        <fullName evidence="3">Ig-like domain-containing protein</fullName>
    </recommendedName>
</protein>
<dbReference type="AlphaFoldDB" id="A0A667ZDC3"/>
<dbReference type="Ensembl" id="ENSMMDT00005041962.1">
    <property type="protein sequence ID" value="ENSMMDP00005041125.1"/>
    <property type="gene ID" value="ENSMMDG00005019021.1"/>
</dbReference>
<evidence type="ECO:0000256" key="1">
    <source>
        <dbReference type="ARBA" id="ARBA00022729"/>
    </source>
</evidence>
<reference evidence="4" key="1">
    <citation type="submission" date="2019-06" db="EMBL/GenBank/DDBJ databases">
        <authorList>
            <consortium name="Wellcome Sanger Institute Data Sharing"/>
        </authorList>
    </citation>
    <scope>NUCLEOTIDE SEQUENCE [LARGE SCALE GENOMIC DNA]</scope>
</reference>
<organism evidence="4 5">
    <name type="scientific">Myripristis murdjan</name>
    <name type="common">pinecone soldierfish</name>
    <dbReference type="NCBI Taxonomy" id="586833"/>
    <lineage>
        <taxon>Eukaryota</taxon>
        <taxon>Metazoa</taxon>
        <taxon>Chordata</taxon>
        <taxon>Craniata</taxon>
        <taxon>Vertebrata</taxon>
        <taxon>Euteleostomi</taxon>
        <taxon>Actinopterygii</taxon>
        <taxon>Neopterygii</taxon>
        <taxon>Teleostei</taxon>
        <taxon>Neoteleostei</taxon>
        <taxon>Acanthomorphata</taxon>
        <taxon>Holocentriformes</taxon>
        <taxon>Holocentridae</taxon>
        <taxon>Myripristis</taxon>
    </lineage>
</organism>
<dbReference type="GO" id="GO:0007166">
    <property type="term" value="P:cell surface receptor signaling pathway"/>
    <property type="evidence" value="ECO:0007669"/>
    <property type="project" value="TreeGrafter"/>
</dbReference>
<dbReference type="InterPro" id="IPR050488">
    <property type="entry name" value="Ig_Fc_receptor"/>
</dbReference>
<dbReference type="InterPro" id="IPR036179">
    <property type="entry name" value="Ig-like_dom_sf"/>
</dbReference>
<dbReference type="InterPro" id="IPR007110">
    <property type="entry name" value="Ig-like_dom"/>
</dbReference>
<feature type="domain" description="Ig-like" evidence="3">
    <location>
        <begin position="3"/>
        <end position="97"/>
    </location>
</feature>
<proteinExistence type="predicted"/>
<dbReference type="InterPro" id="IPR013783">
    <property type="entry name" value="Ig-like_fold"/>
</dbReference>
<dbReference type="InterPro" id="IPR003599">
    <property type="entry name" value="Ig_sub"/>
</dbReference>
<dbReference type="PROSITE" id="PS50835">
    <property type="entry name" value="IG_LIKE"/>
    <property type="match status" value="1"/>
</dbReference>
<dbReference type="GO" id="GO:0009897">
    <property type="term" value="C:external side of plasma membrane"/>
    <property type="evidence" value="ECO:0007669"/>
    <property type="project" value="TreeGrafter"/>
</dbReference>
<evidence type="ECO:0000256" key="2">
    <source>
        <dbReference type="ARBA" id="ARBA00023157"/>
    </source>
</evidence>
<dbReference type="GO" id="GO:0006955">
    <property type="term" value="P:immune response"/>
    <property type="evidence" value="ECO:0007669"/>
    <property type="project" value="TreeGrafter"/>
</dbReference>
<accession>A0A667ZDC3</accession>
<reference evidence="4" key="2">
    <citation type="submission" date="2025-08" db="UniProtKB">
        <authorList>
            <consortium name="Ensembl"/>
        </authorList>
    </citation>
    <scope>IDENTIFICATION</scope>
</reference>
<dbReference type="PANTHER" id="PTHR11481">
    <property type="entry name" value="IMMUNOGLOBULIN FC RECEPTOR"/>
    <property type="match status" value="1"/>
</dbReference>
<dbReference type="PANTHER" id="PTHR11481:SF64">
    <property type="entry name" value="FC RECEPTOR-LIKE PROTEIN 4"/>
    <property type="match status" value="1"/>
</dbReference>
<keyword evidence="5" id="KW-1185">Reference proteome</keyword>
<evidence type="ECO:0000259" key="3">
    <source>
        <dbReference type="PROSITE" id="PS50835"/>
    </source>
</evidence>
<dbReference type="SUPFAM" id="SSF48726">
    <property type="entry name" value="Immunoglobulin"/>
    <property type="match status" value="1"/>
</dbReference>
<dbReference type="GeneTree" id="ENSGT01120000272541"/>
<name>A0A667ZDC3_9TELE</name>
<evidence type="ECO:0000313" key="4">
    <source>
        <dbReference type="Ensembl" id="ENSMMDP00005041125.1"/>
    </source>
</evidence>